<feature type="transmembrane region" description="Helical" evidence="1">
    <location>
        <begin position="316"/>
        <end position="333"/>
    </location>
</feature>
<gene>
    <name evidence="2" type="ORF">IPK02_16980</name>
</gene>
<feature type="transmembrane region" description="Helical" evidence="1">
    <location>
        <begin position="87"/>
        <end position="109"/>
    </location>
</feature>
<feature type="transmembrane region" description="Helical" evidence="1">
    <location>
        <begin position="371"/>
        <end position="389"/>
    </location>
</feature>
<dbReference type="Proteomes" id="UP000706151">
    <property type="component" value="Unassembled WGS sequence"/>
</dbReference>
<reference evidence="2 3" key="1">
    <citation type="submission" date="2020-10" db="EMBL/GenBank/DDBJ databases">
        <title>Connecting structure to function with the recovery of over 1000 high-quality activated sludge metagenome-assembled genomes encoding full-length rRNA genes using long-read sequencing.</title>
        <authorList>
            <person name="Singleton C.M."/>
            <person name="Petriglieri F."/>
            <person name="Kristensen J.M."/>
            <person name="Kirkegaard R.H."/>
            <person name="Michaelsen T.Y."/>
            <person name="Andersen M.H."/>
            <person name="Karst S.M."/>
            <person name="Dueholm M.S."/>
            <person name="Nielsen P.H."/>
            <person name="Albertsen M."/>
        </authorList>
    </citation>
    <scope>NUCLEOTIDE SEQUENCE [LARGE SCALE GENOMIC DNA]</scope>
    <source>
        <strain evidence="2">Fred_18-Q3-R57-64_BAT3C.720</strain>
    </source>
</reference>
<sequence>MRFWMLDTLTRLRRISPVQLAFFGSLLLSLIAVVGTVTVGKDAARYLYVSQQIVEHGSAVAFELFNWPWFSLLLAGTHWISGVSLELVAYLWCALLMAGTCALLVAITQRQVPGGGYWACLLVLAIPAFNHLRNDIIREFGLWFFCTLAFSLALRWQERGGWLRALLVQLAIVAAALFRLEAVLLFPVLGLCLVGELQTREGWRRLLQINLFPLAGIVAALLWLLSGHALAQARVDYVVALLDPRSFLAGFNAMASSFAKVALQKYSADEARQVVFFGLLFTLLSKFVAQCGPFALPLLYRPGWRGVAEYWRKFRPLAWAWLVYFCVLLIFFIQERFINSRYVSFLNLLAVPLLTIVLLCFARNFPRLARIFVVMALLVMLQNVVSFSAKKTHYLEAGAWLSQHTSPADAIFYEDSRFAYYAGRGYPYMPVTREQAMSAEHAQKFRYFVLIARPDDAALQLWMTQQHKQVLTQFANRKGDTVLVLGD</sequence>
<feature type="transmembrane region" description="Helical" evidence="1">
    <location>
        <begin position="275"/>
        <end position="296"/>
    </location>
</feature>
<feature type="transmembrane region" description="Helical" evidence="1">
    <location>
        <begin position="115"/>
        <end position="133"/>
    </location>
</feature>
<protein>
    <submittedName>
        <fullName evidence="2">Uncharacterized protein</fullName>
    </submittedName>
</protein>
<evidence type="ECO:0000313" key="3">
    <source>
        <dbReference type="Proteomes" id="UP000706151"/>
    </source>
</evidence>
<organism evidence="2 3">
    <name type="scientific">Candidatus Accumulibacter affinis</name>
    <dbReference type="NCBI Taxonomy" id="2954384"/>
    <lineage>
        <taxon>Bacteria</taxon>
        <taxon>Pseudomonadati</taxon>
        <taxon>Pseudomonadota</taxon>
        <taxon>Betaproteobacteria</taxon>
        <taxon>Candidatus Accumulibacter</taxon>
    </lineage>
</organism>
<evidence type="ECO:0000256" key="1">
    <source>
        <dbReference type="SAM" id="Phobius"/>
    </source>
</evidence>
<feature type="transmembrane region" description="Helical" evidence="1">
    <location>
        <begin position="20"/>
        <end position="39"/>
    </location>
</feature>
<feature type="transmembrane region" description="Helical" evidence="1">
    <location>
        <begin position="206"/>
        <end position="226"/>
    </location>
</feature>
<accession>A0A935TBM0</accession>
<dbReference type="EMBL" id="JADJOT010000010">
    <property type="protein sequence ID" value="MBK7955501.1"/>
    <property type="molecule type" value="Genomic_DNA"/>
</dbReference>
<feature type="transmembrane region" description="Helical" evidence="1">
    <location>
        <begin position="59"/>
        <end position="80"/>
    </location>
</feature>
<comment type="caution">
    <text evidence="2">The sequence shown here is derived from an EMBL/GenBank/DDBJ whole genome shotgun (WGS) entry which is preliminary data.</text>
</comment>
<feature type="transmembrane region" description="Helical" evidence="1">
    <location>
        <begin position="345"/>
        <end position="365"/>
    </location>
</feature>
<name>A0A935TBM0_9PROT</name>
<proteinExistence type="predicted"/>
<feature type="transmembrane region" description="Helical" evidence="1">
    <location>
        <begin position="140"/>
        <end position="156"/>
    </location>
</feature>
<feature type="transmembrane region" description="Helical" evidence="1">
    <location>
        <begin position="168"/>
        <end position="194"/>
    </location>
</feature>
<keyword evidence="1" id="KW-0472">Membrane</keyword>
<keyword evidence="1" id="KW-0812">Transmembrane</keyword>
<dbReference type="AlphaFoldDB" id="A0A935TBM0"/>
<feature type="transmembrane region" description="Helical" evidence="1">
    <location>
        <begin position="246"/>
        <end position="263"/>
    </location>
</feature>
<evidence type="ECO:0000313" key="2">
    <source>
        <dbReference type="EMBL" id="MBK7955501.1"/>
    </source>
</evidence>
<keyword evidence="1" id="KW-1133">Transmembrane helix</keyword>